<proteinExistence type="predicted"/>
<dbReference type="InterPro" id="IPR013108">
    <property type="entry name" value="Amidohydro_3"/>
</dbReference>
<dbReference type="Pfam" id="PF07969">
    <property type="entry name" value="Amidohydro_3"/>
    <property type="match status" value="1"/>
</dbReference>
<gene>
    <name evidence="2" type="ORF">K3T81_13700</name>
</gene>
<reference evidence="2 3" key="1">
    <citation type="journal article" date="2022" name="Evol. Bioinform. Online">
        <title>Draft Genome Sequence of Oceanobacillus jordanicus Strain GSFE11, a Halotolerant Plant Growth-Promoting Bacterial Endophyte Isolated From the Jordan Valley.</title>
        <authorList>
            <person name="Alhindi T."/>
            <person name="Albdaiwi R."/>
        </authorList>
    </citation>
    <scope>NUCLEOTIDE SEQUENCE [LARGE SCALE GENOMIC DNA]</scope>
    <source>
        <strain evidence="2 3">GSFE11</strain>
    </source>
</reference>
<dbReference type="RefSeq" id="WP_238020559.1">
    <property type="nucleotide sequence ID" value="NZ_JAIFZM010000011.1"/>
</dbReference>
<dbReference type="Gene3D" id="3.20.20.140">
    <property type="entry name" value="Metal-dependent hydrolases"/>
    <property type="match status" value="1"/>
</dbReference>
<dbReference type="CDD" id="cd01300">
    <property type="entry name" value="YtcJ_like"/>
    <property type="match status" value="1"/>
</dbReference>
<dbReference type="Gene3D" id="2.30.40.10">
    <property type="entry name" value="Urease, subunit C, domain 1"/>
    <property type="match status" value="1"/>
</dbReference>
<dbReference type="EMBL" id="JAIFZM010000011">
    <property type="protein sequence ID" value="MCG3420194.1"/>
    <property type="molecule type" value="Genomic_DNA"/>
</dbReference>
<protein>
    <submittedName>
        <fullName evidence="2">Amidohydrolase</fullName>
    </submittedName>
</protein>
<dbReference type="PANTHER" id="PTHR22642">
    <property type="entry name" value="IMIDAZOLONEPROPIONASE"/>
    <property type="match status" value="1"/>
</dbReference>
<evidence type="ECO:0000313" key="3">
    <source>
        <dbReference type="Proteomes" id="UP001199631"/>
    </source>
</evidence>
<sequence length="534" mass="58808">MGVLWFGGNIYTMEKEGTAIEAVYTEGGIIKAVGTYEKLYHTYAASIEQVENLQGKTMLPGLVDSHLHIIGHGEKLLRLDLSQMKSATEVVEALSNRTANLSEGEWLIGEGWNENQWQDASIIHKEVLDKISPYNPMMLSRVCRHAILANTKAMELAGVMEESPDPQGGIIVRDDAGETTGYFLDTAQELIKNAMPSVSQDYLEQVINIATDDLMSKGLVGGHSEDLNYYGGFHKTFGAFKNAIDGKARKFKAHLLVHHEVMSDMVDEGLGYLEGTEYVELGAVKIFSDGALGGRTAWLTEEYADEKGNYGVAIHNEETLEQIVKEARRHGLPIAVHAIGDQAVDAITGIIKKHPLSNGARDRIIHGQILNEHSLQMLKELPVVVDIQPSFVSSDFPWVLDRIGDKRLNLSYAWKTLLDEGVKCAGGSDAPIEEVSPLLGIEAAVTRKSQIDNQVYRPEERLSVFEAVTLYTSGSAYVINQEETRGKIAPGFSADFTVLEEDIFQVQPETIHEINVAMTVIDGNIVYKNAPTPL</sequence>
<dbReference type="InterPro" id="IPR011059">
    <property type="entry name" value="Metal-dep_hydrolase_composite"/>
</dbReference>
<name>A0AAW5B9B5_9BACI</name>
<evidence type="ECO:0000313" key="2">
    <source>
        <dbReference type="EMBL" id="MCG3420194.1"/>
    </source>
</evidence>
<dbReference type="InterPro" id="IPR032466">
    <property type="entry name" value="Metal_Hydrolase"/>
</dbReference>
<dbReference type="AlphaFoldDB" id="A0AAW5B9B5"/>
<dbReference type="InterPro" id="IPR033932">
    <property type="entry name" value="YtcJ-like"/>
</dbReference>
<accession>A0AAW5B9B5</accession>
<dbReference type="SUPFAM" id="SSF51556">
    <property type="entry name" value="Metallo-dependent hydrolases"/>
    <property type="match status" value="1"/>
</dbReference>
<feature type="domain" description="Amidohydrolase 3" evidence="1">
    <location>
        <begin position="49"/>
        <end position="527"/>
    </location>
</feature>
<dbReference type="GO" id="GO:0016810">
    <property type="term" value="F:hydrolase activity, acting on carbon-nitrogen (but not peptide) bonds"/>
    <property type="evidence" value="ECO:0007669"/>
    <property type="project" value="InterPro"/>
</dbReference>
<organism evidence="2 3">
    <name type="scientific">Oceanobacillus jordanicus</name>
    <dbReference type="NCBI Taxonomy" id="2867266"/>
    <lineage>
        <taxon>Bacteria</taxon>
        <taxon>Bacillati</taxon>
        <taxon>Bacillota</taxon>
        <taxon>Bacilli</taxon>
        <taxon>Bacillales</taxon>
        <taxon>Bacillaceae</taxon>
        <taxon>Oceanobacillus</taxon>
    </lineage>
</organism>
<dbReference type="SUPFAM" id="SSF51338">
    <property type="entry name" value="Composite domain of metallo-dependent hydrolases"/>
    <property type="match status" value="1"/>
</dbReference>
<keyword evidence="3" id="KW-1185">Reference proteome</keyword>
<dbReference type="Proteomes" id="UP001199631">
    <property type="component" value="Unassembled WGS sequence"/>
</dbReference>
<evidence type="ECO:0000259" key="1">
    <source>
        <dbReference type="Pfam" id="PF07969"/>
    </source>
</evidence>
<dbReference type="Gene3D" id="3.10.310.70">
    <property type="match status" value="1"/>
</dbReference>
<comment type="caution">
    <text evidence="2">The sequence shown here is derived from an EMBL/GenBank/DDBJ whole genome shotgun (WGS) entry which is preliminary data.</text>
</comment>
<dbReference type="PANTHER" id="PTHR22642:SF2">
    <property type="entry name" value="PROTEIN LONG AFTER FAR-RED 3"/>
    <property type="match status" value="1"/>
</dbReference>